<dbReference type="Proteomes" id="UP000287651">
    <property type="component" value="Unassembled WGS sequence"/>
</dbReference>
<comment type="caution">
    <text evidence="2">The sequence shown here is derived from an EMBL/GenBank/DDBJ whole genome shotgun (WGS) entry which is preliminary data.</text>
</comment>
<feature type="compositionally biased region" description="Basic and acidic residues" evidence="1">
    <location>
        <begin position="126"/>
        <end position="139"/>
    </location>
</feature>
<accession>A0A427B9K9</accession>
<evidence type="ECO:0000256" key="1">
    <source>
        <dbReference type="SAM" id="MobiDB-lite"/>
    </source>
</evidence>
<evidence type="ECO:0000313" key="2">
    <source>
        <dbReference type="EMBL" id="RRT85144.1"/>
    </source>
</evidence>
<gene>
    <name evidence="2" type="ORF">B296_00002633</name>
</gene>
<dbReference type="AlphaFoldDB" id="A0A427B9K9"/>
<dbReference type="EMBL" id="AMZH03000169">
    <property type="protein sequence ID" value="RRT85144.1"/>
    <property type="molecule type" value="Genomic_DNA"/>
</dbReference>
<protein>
    <submittedName>
        <fullName evidence="2">Uncharacterized protein</fullName>
    </submittedName>
</protein>
<evidence type="ECO:0000313" key="3">
    <source>
        <dbReference type="Proteomes" id="UP000287651"/>
    </source>
</evidence>
<proteinExistence type="predicted"/>
<feature type="region of interest" description="Disordered" evidence="1">
    <location>
        <begin position="126"/>
        <end position="178"/>
    </location>
</feature>
<feature type="compositionally biased region" description="Acidic residues" evidence="1">
    <location>
        <begin position="140"/>
        <end position="178"/>
    </location>
</feature>
<reference evidence="2 3" key="1">
    <citation type="journal article" date="2014" name="Agronomy (Basel)">
        <title>A Draft Genome Sequence for Ensete ventricosum, the Drought-Tolerant Tree Against Hunger.</title>
        <authorList>
            <person name="Harrison J."/>
            <person name="Moore K.A."/>
            <person name="Paszkiewicz K."/>
            <person name="Jones T."/>
            <person name="Grant M."/>
            <person name="Ambacheew D."/>
            <person name="Muzemil S."/>
            <person name="Studholme D.J."/>
        </authorList>
    </citation>
    <scope>NUCLEOTIDE SEQUENCE [LARGE SCALE GENOMIC DNA]</scope>
</reference>
<organism evidence="2 3">
    <name type="scientific">Ensete ventricosum</name>
    <name type="common">Abyssinian banana</name>
    <name type="synonym">Musa ensete</name>
    <dbReference type="NCBI Taxonomy" id="4639"/>
    <lineage>
        <taxon>Eukaryota</taxon>
        <taxon>Viridiplantae</taxon>
        <taxon>Streptophyta</taxon>
        <taxon>Embryophyta</taxon>
        <taxon>Tracheophyta</taxon>
        <taxon>Spermatophyta</taxon>
        <taxon>Magnoliopsida</taxon>
        <taxon>Liliopsida</taxon>
        <taxon>Zingiberales</taxon>
        <taxon>Musaceae</taxon>
        <taxon>Ensete</taxon>
    </lineage>
</organism>
<sequence>MGSTHQPESLLARGPLAIEWYDNFSPVSSDTGLYQAVTIEILIVIDLYRVVVYRYTKCQYAWYNSVRIVSIVDRDTNTTVHNNCMLTTVFYCYQMNKNRTGGGTTIPKVGDRSREGDLFPVKTIDEYAELTRHDGKNNGEDEDEEEEAEDEEEGEDKEVDSFVVEDEEKDWNEDEAKM</sequence>
<name>A0A427B9K9_ENSVE</name>